<keyword evidence="3 5" id="KW-1133">Transmembrane helix</keyword>
<feature type="transmembrane region" description="Helical" evidence="5">
    <location>
        <begin position="298"/>
        <end position="323"/>
    </location>
</feature>
<accession>A0A4V1ADK0</accession>
<keyword evidence="2 5" id="KW-0812">Transmembrane</keyword>
<comment type="subcellular location">
    <subcellularLocation>
        <location evidence="1">Membrane</location>
        <topology evidence="1">Multi-pass membrane protein</topology>
    </subcellularLocation>
</comment>
<dbReference type="GO" id="GO:0016020">
    <property type="term" value="C:membrane"/>
    <property type="evidence" value="ECO:0007669"/>
    <property type="project" value="UniProtKB-SubCell"/>
</dbReference>
<name>A0A4V1ADK0_9ASCO</name>
<gene>
    <name evidence="6" type="ORF">METSCH_A06140</name>
</gene>
<keyword evidence="7" id="KW-1185">Reference proteome</keyword>
<feature type="transmembrane region" description="Helical" evidence="5">
    <location>
        <begin position="226"/>
        <end position="251"/>
    </location>
</feature>
<dbReference type="InterPro" id="IPR035952">
    <property type="entry name" value="Rhomboid-like_sf"/>
</dbReference>
<dbReference type="Proteomes" id="UP000292447">
    <property type="component" value="Chromosome I"/>
</dbReference>
<evidence type="ECO:0000256" key="5">
    <source>
        <dbReference type="SAM" id="Phobius"/>
    </source>
</evidence>
<dbReference type="AlphaFoldDB" id="A0A4V1ADK0"/>
<feature type="transmembrane region" description="Helical" evidence="5">
    <location>
        <begin position="176"/>
        <end position="206"/>
    </location>
</feature>
<organism evidence="6 7">
    <name type="scientific">Metschnikowia aff. pulcherrima</name>
    <dbReference type="NCBI Taxonomy" id="2163413"/>
    <lineage>
        <taxon>Eukaryota</taxon>
        <taxon>Fungi</taxon>
        <taxon>Dikarya</taxon>
        <taxon>Ascomycota</taxon>
        <taxon>Saccharomycotina</taxon>
        <taxon>Pichiomycetes</taxon>
        <taxon>Metschnikowiaceae</taxon>
        <taxon>Metschnikowia</taxon>
    </lineage>
</organism>
<evidence type="ECO:0000256" key="4">
    <source>
        <dbReference type="ARBA" id="ARBA00023136"/>
    </source>
</evidence>
<dbReference type="STRING" id="2163413.A0A4V1ADK0"/>
<feature type="transmembrane region" description="Helical" evidence="5">
    <location>
        <begin position="144"/>
        <end position="164"/>
    </location>
</feature>
<evidence type="ECO:0000313" key="7">
    <source>
        <dbReference type="Proteomes" id="UP000292447"/>
    </source>
</evidence>
<sequence length="430" mass="48646">MPESPKSPKNIRIPDSTYPILPIKVSLRPHLKKFASIRHSPYGHLYLNLEISTVARRTIDQWPPETTLNIYVIHIPHKKPATHAKMPQITPIRGFTNTPVTKAICMASLVVALSLLVLVLKQYVHLAVDPFIVRYNQYWRIATFQLSVVNESDLLLSVALWFHFKTLERLFGPRKYFSLVVLFALYNAVVTFLVLCVGQLATVYAAAVARALIRRQPLEVVYFDTVFNSVASGPFGILALLYVCHGTYIPVLYHFRILLQKPAEPADQADTQEQRSGAGAYILDTAKKAITLSNHFQVHFFFTLLMLNHGLASLIPCLVGVLIGRLYTQDLLAGSRSWVLPSLLFRLFVAPQKLRAYTVQTFARRWRGYRRLNSVDIEPLPVATEESTGRADEDEPEVAIDDIRLLEDAAVRSTSPVRPLGRQFLNTFRT</sequence>
<evidence type="ECO:0000313" key="6">
    <source>
        <dbReference type="EMBL" id="QBM85983.1"/>
    </source>
</evidence>
<dbReference type="SUPFAM" id="SSF144091">
    <property type="entry name" value="Rhomboid-like"/>
    <property type="match status" value="1"/>
</dbReference>
<keyword evidence="4 5" id="KW-0472">Membrane</keyword>
<proteinExistence type="predicted"/>
<protein>
    <submittedName>
        <fullName evidence="6">Uncharacterized protein</fullName>
    </submittedName>
</protein>
<dbReference type="EMBL" id="CP034456">
    <property type="protein sequence ID" value="QBM85983.1"/>
    <property type="molecule type" value="Genomic_DNA"/>
</dbReference>
<feature type="transmembrane region" description="Helical" evidence="5">
    <location>
        <begin position="103"/>
        <end position="124"/>
    </location>
</feature>
<reference evidence="7" key="1">
    <citation type="submission" date="2019-03" db="EMBL/GenBank/DDBJ databases">
        <title>Snf2 controls pulcherriminic acid biosynthesis and connects pigmentation and antifungal activity of the yeast Metschnikowia pulcherrima.</title>
        <authorList>
            <person name="Gore-Lloyd D."/>
            <person name="Sumann I."/>
            <person name="Brachmann A.O."/>
            <person name="Schneeberger K."/>
            <person name="Ortiz-Merino R.A."/>
            <person name="Moreno-Beltran M."/>
            <person name="Schlaefli M."/>
            <person name="Kirner P."/>
            <person name="Santos Kron A."/>
            <person name="Wolfe K.H."/>
            <person name="Piel J."/>
            <person name="Ahrens C.H."/>
            <person name="Henk D."/>
            <person name="Freimoser F.M."/>
        </authorList>
    </citation>
    <scope>NUCLEOTIDE SEQUENCE [LARGE SCALE GENOMIC DNA]</scope>
    <source>
        <strain evidence="7">APC 1.2</strain>
    </source>
</reference>
<evidence type="ECO:0000256" key="2">
    <source>
        <dbReference type="ARBA" id="ARBA00022692"/>
    </source>
</evidence>
<evidence type="ECO:0000256" key="1">
    <source>
        <dbReference type="ARBA" id="ARBA00004141"/>
    </source>
</evidence>
<evidence type="ECO:0000256" key="3">
    <source>
        <dbReference type="ARBA" id="ARBA00022989"/>
    </source>
</evidence>